<dbReference type="GeneID" id="98918624"/>
<proteinExistence type="predicted"/>
<dbReference type="InterPro" id="IPR025346">
    <property type="entry name" value="DUF4250"/>
</dbReference>
<gene>
    <name evidence="1" type="ORF">BUTYVIB_00261</name>
</gene>
<evidence type="ECO:0000313" key="2">
    <source>
        <dbReference type="Proteomes" id="UP000006238"/>
    </source>
</evidence>
<evidence type="ECO:0000313" key="1">
    <source>
        <dbReference type="EMBL" id="EFF69747.1"/>
    </source>
</evidence>
<reference evidence="1 2" key="1">
    <citation type="submission" date="2010-02" db="EMBL/GenBank/DDBJ databases">
        <authorList>
            <person name="Weinstock G."/>
            <person name="Sodergren E."/>
            <person name="Clifton S."/>
            <person name="Fulton L."/>
            <person name="Fulton B."/>
            <person name="Courtney L."/>
            <person name="Fronick C."/>
            <person name="Harrison M."/>
            <person name="Strong C."/>
            <person name="Farmer C."/>
            <person name="Delahaunty K."/>
            <person name="Markovic C."/>
            <person name="Hall O."/>
            <person name="Minx P."/>
            <person name="Tomlinson C."/>
            <person name="Mitreva M."/>
            <person name="Nelson J."/>
            <person name="Hou S."/>
            <person name="Wollam A."/>
            <person name="Pepin K.H."/>
            <person name="Johnson M."/>
            <person name="Bhonagiri V."/>
            <person name="Zhang X."/>
            <person name="Suruliraj S."/>
            <person name="Warren W."/>
            <person name="Chinwalla A."/>
            <person name="Mardis E.R."/>
            <person name="Wilson R.K."/>
        </authorList>
    </citation>
    <scope>NUCLEOTIDE SEQUENCE [LARGE SCALE GENOMIC DNA]</scope>
    <source>
        <strain evidence="1 2">DSM 2876</strain>
    </source>
</reference>
<protein>
    <recommendedName>
        <fullName evidence="3">DUF4250 domain-containing protein</fullName>
    </recommendedName>
</protein>
<dbReference type="RefSeq" id="WP_005600948.1">
    <property type="nucleotide sequence ID" value="NZ_GG663519.1"/>
</dbReference>
<dbReference type="HOGENOM" id="CLU_182788_0_1_9"/>
<dbReference type="Pfam" id="PF14056">
    <property type="entry name" value="DUF4250"/>
    <property type="match status" value="1"/>
</dbReference>
<dbReference type="EMBL" id="ABWN01000017">
    <property type="protein sequence ID" value="EFF69747.1"/>
    <property type="molecule type" value="Genomic_DNA"/>
</dbReference>
<name>D4RWD0_9FIRM</name>
<keyword evidence="2" id="KW-1185">Reference proteome</keyword>
<accession>D4RWD0</accession>
<dbReference type="AlphaFoldDB" id="D4RWD0"/>
<dbReference type="eggNOG" id="ENOG50339TV">
    <property type="taxonomic scope" value="Bacteria"/>
</dbReference>
<evidence type="ECO:0008006" key="3">
    <source>
        <dbReference type="Google" id="ProtNLM"/>
    </source>
</evidence>
<dbReference type="STRING" id="45851.BHV86_07030"/>
<comment type="caution">
    <text evidence="1">The sequence shown here is derived from an EMBL/GenBank/DDBJ whole genome shotgun (WGS) entry which is preliminary data.</text>
</comment>
<sequence length="58" mass="6645">MNLPEDPIILLSYINTKLRDECKSLDGFCDKYEVDKALITSKLKSAGYIYNKAINQFV</sequence>
<organism evidence="1 2">
    <name type="scientific">Eshraghiella crossota DSM 2876</name>
    <dbReference type="NCBI Taxonomy" id="511680"/>
    <lineage>
        <taxon>Bacteria</taxon>
        <taxon>Bacillati</taxon>
        <taxon>Bacillota</taxon>
        <taxon>Clostridia</taxon>
        <taxon>Lachnospirales</taxon>
        <taxon>Lachnospiraceae</taxon>
        <taxon>Eshraghiella</taxon>
    </lineage>
</organism>
<dbReference type="Proteomes" id="UP000006238">
    <property type="component" value="Unassembled WGS sequence"/>
</dbReference>